<dbReference type="Proteomes" id="UP001159428">
    <property type="component" value="Unassembled WGS sequence"/>
</dbReference>
<name>A0AAU9XTY8_9CNID</name>
<sequence>MIRRGYRLPFAQYPSQCFLKNDRSALQHPEFVAEATTELLSNGCIVEHVVPPFCMNPLTVAEGKKLRLLIDLRRVNNCLALAMDIFNLCLVNSIILEAQWIPRSLNERADFLSRFVDKDDWSVNPSVFRVIDAKWGPHTIDRFASHYNAQAPRFNYKFSSPGCSGVDALA</sequence>
<evidence type="ECO:0000313" key="1">
    <source>
        <dbReference type="EMBL" id="CAH3157391.1"/>
    </source>
</evidence>
<proteinExistence type="predicted"/>
<comment type="caution">
    <text evidence="1">The sequence shown here is derived from an EMBL/GenBank/DDBJ whole genome shotgun (WGS) entry which is preliminary data.</text>
</comment>
<dbReference type="PANTHER" id="PTHR33050:SF7">
    <property type="entry name" value="RIBONUCLEASE H"/>
    <property type="match status" value="1"/>
</dbReference>
<protein>
    <submittedName>
        <fullName evidence="1">Uncharacterized protein</fullName>
    </submittedName>
</protein>
<dbReference type="AlphaFoldDB" id="A0AAU9XTY8"/>
<dbReference type="EMBL" id="CALNXJ010000064">
    <property type="protein sequence ID" value="CAH3157391.1"/>
    <property type="molecule type" value="Genomic_DNA"/>
</dbReference>
<dbReference type="InterPro" id="IPR052055">
    <property type="entry name" value="Hepadnavirus_pol/RT"/>
</dbReference>
<gene>
    <name evidence="1" type="ORF">PMEA_00029968</name>
</gene>
<evidence type="ECO:0000313" key="2">
    <source>
        <dbReference type="Proteomes" id="UP001159428"/>
    </source>
</evidence>
<dbReference type="PANTHER" id="PTHR33050">
    <property type="entry name" value="REVERSE TRANSCRIPTASE DOMAIN-CONTAINING PROTEIN"/>
    <property type="match status" value="1"/>
</dbReference>
<reference evidence="1 2" key="1">
    <citation type="submission" date="2022-05" db="EMBL/GenBank/DDBJ databases">
        <authorList>
            <consortium name="Genoscope - CEA"/>
            <person name="William W."/>
        </authorList>
    </citation>
    <scope>NUCLEOTIDE SEQUENCE [LARGE SCALE GENOMIC DNA]</scope>
</reference>
<keyword evidence="2" id="KW-1185">Reference proteome</keyword>
<organism evidence="1 2">
    <name type="scientific">Pocillopora meandrina</name>
    <dbReference type="NCBI Taxonomy" id="46732"/>
    <lineage>
        <taxon>Eukaryota</taxon>
        <taxon>Metazoa</taxon>
        <taxon>Cnidaria</taxon>
        <taxon>Anthozoa</taxon>
        <taxon>Hexacorallia</taxon>
        <taxon>Scleractinia</taxon>
        <taxon>Astrocoeniina</taxon>
        <taxon>Pocilloporidae</taxon>
        <taxon>Pocillopora</taxon>
    </lineage>
</organism>
<accession>A0AAU9XTY8</accession>